<reference evidence="3" key="1">
    <citation type="journal article" date="2020" name="Stud. Mycol.">
        <title>101 Dothideomycetes genomes: a test case for predicting lifestyles and emergence of pathogens.</title>
        <authorList>
            <person name="Haridas S."/>
            <person name="Albert R."/>
            <person name="Binder M."/>
            <person name="Bloem J."/>
            <person name="Labutti K."/>
            <person name="Salamov A."/>
            <person name="Andreopoulos B."/>
            <person name="Baker S."/>
            <person name="Barry K."/>
            <person name="Bills G."/>
            <person name="Bluhm B."/>
            <person name="Cannon C."/>
            <person name="Castanera R."/>
            <person name="Culley D."/>
            <person name="Daum C."/>
            <person name="Ezra D."/>
            <person name="Gonzalez J."/>
            <person name="Henrissat B."/>
            <person name="Kuo A."/>
            <person name="Liang C."/>
            <person name="Lipzen A."/>
            <person name="Lutzoni F."/>
            <person name="Magnuson J."/>
            <person name="Mondo S."/>
            <person name="Nolan M."/>
            <person name="Ohm R."/>
            <person name="Pangilinan J."/>
            <person name="Park H.-J."/>
            <person name="Ramirez L."/>
            <person name="Alfaro M."/>
            <person name="Sun H."/>
            <person name="Tritt A."/>
            <person name="Yoshinaga Y."/>
            <person name="Zwiers L.-H."/>
            <person name="Turgeon B."/>
            <person name="Goodwin S."/>
            <person name="Spatafora J."/>
            <person name="Crous P."/>
            <person name="Grigoriev I."/>
        </authorList>
    </citation>
    <scope>NUCLEOTIDE SEQUENCE</scope>
    <source>
        <strain evidence="3">CBS 279.74</strain>
    </source>
</reference>
<proteinExistence type="predicted"/>
<keyword evidence="2" id="KW-1133">Transmembrane helix</keyword>
<dbReference type="AlphaFoldDB" id="A0A6G1JZE2"/>
<keyword evidence="4" id="KW-1185">Reference proteome</keyword>
<protein>
    <submittedName>
        <fullName evidence="3">Uncharacterized protein</fullName>
    </submittedName>
</protein>
<dbReference type="Proteomes" id="UP000799428">
    <property type="component" value="Unassembled WGS sequence"/>
</dbReference>
<accession>A0A6G1JZE2</accession>
<feature type="region of interest" description="Disordered" evidence="1">
    <location>
        <begin position="85"/>
        <end position="125"/>
    </location>
</feature>
<evidence type="ECO:0000256" key="2">
    <source>
        <dbReference type="SAM" id="Phobius"/>
    </source>
</evidence>
<sequence>MFHSQTSASHQTPTYAEPIVQKLIDRVPLLYLPLMPPSSIPAGHSRISHSINPNGYDAQLPKILLLGLVFVTGVRLTVLYCTRRKRRTEASSPTAPASEEKDSTSCQAPPEKDMRRQDSCLRSNDQPASTFTPLYPWISPPQPLPGPYHPHFYPLPAPTIRLHSHDPSHVLFPETEAHMTSYTRRVSTYSIPAPNSTFHGTVTTVRDGPRRNMWTVTGG</sequence>
<keyword evidence="2" id="KW-0472">Membrane</keyword>
<evidence type="ECO:0000256" key="1">
    <source>
        <dbReference type="SAM" id="MobiDB-lite"/>
    </source>
</evidence>
<feature type="transmembrane region" description="Helical" evidence="2">
    <location>
        <begin position="63"/>
        <end position="82"/>
    </location>
</feature>
<gene>
    <name evidence="3" type="ORF">K504DRAFT_448350</name>
</gene>
<feature type="compositionally biased region" description="Basic and acidic residues" evidence="1">
    <location>
        <begin position="110"/>
        <end position="119"/>
    </location>
</feature>
<organism evidence="3 4">
    <name type="scientific">Pleomassaria siparia CBS 279.74</name>
    <dbReference type="NCBI Taxonomy" id="1314801"/>
    <lineage>
        <taxon>Eukaryota</taxon>
        <taxon>Fungi</taxon>
        <taxon>Dikarya</taxon>
        <taxon>Ascomycota</taxon>
        <taxon>Pezizomycotina</taxon>
        <taxon>Dothideomycetes</taxon>
        <taxon>Pleosporomycetidae</taxon>
        <taxon>Pleosporales</taxon>
        <taxon>Pleomassariaceae</taxon>
        <taxon>Pleomassaria</taxon>
    </lineage>
</organism>
<evidence type="ECO:0000313" key="3">
    <source>
        <dbReference type="EMBL" id="KAF2705918.1"/>
    </source>
</evidence>
<name>A0A6G1JZE2_9PLEO</name>
<keyword evidence="2" id="KW-0812">Transmembrane</keyword>
<evidence type="ECO:0000313" key="4">
    <source>
        <dbReference type="Proteomes" id="UP000799428"/>
    </source>
</evidence>
<dbReference type="EMBL" id="MU005777">
    <property type="protein sequence ID" value="KAF2705918.1"/>
    <property type="molecule type" value="Genomic_DNA"/>
</dbReference>
<dbReference type="OrthoDB" id="3942886at2759"/>